<gene>
    <name evidence="2" type="ORF">EVAR_7359_1</name>
</gene>
<protein>
    <submittedName>
        <fullName evidence="2">Uncharacterized protein</fullName>
    </submittedName>
</protein>
<proteinExistence type="predicted"/>
<evidence type="ECO:0000256" key="1">
    <source>
        <dbReference type="SAM" id="MobiDB-lite"/>
    </source>
</evidence>
<dbReference type="Proteomes" id="UP000299102">
    <property type="component" value="Unassembled WGS sequence"/>
</dbReference>
<dbReference type="AlphaFoldDB" id="A0A4C1T6A7"/>
<accession>A0A4C1T6A7</accession>
<evidence type="ECO:0000313" key="3">
    <source>
        <dbReference type="Proteomes" id="UP000299102"/>
    </source>
</evidence>
<reference evidence="2 3" key="1">
    <citation type="journal article" date="2019" name="Commun. Biol.">
        <title>The bagworm genome reveals a unique fibroin gene that provides high tensile strength.</title>
        <authorList>
            <person name="Kono N."/>
            <person name="Nakamura H."/>
            <person name="Ohtoshi R."/>
            <person name="Tomita M."/>
            <person name="Numata K."/>
            <person name="Arakawa K."/>
        </authorList>
    </citation>
    <scope>NUCLEOTIDE SEQUENCE [LARGE SCALE GENOMIC DNA]</scope>
</reference>
<feature type="compositionally biased region" description="Polar residues" evidence="1">
    <location>
        <begin position="202"/>
        <end position="223"/>
    </location>
</feature>
<comment type="caution">
    <text evidence="2">The sequence shown here is derived from an EMBL/GenBank/DDBJ whole genome shotgun (WGS) entry which is preliminary data.</text>
</comment>
<name>A0A4C1T6A7_EUMVA</name>
<evidence type="ECO:0000313" key="2">
    <source>
        <dbReference type="EMBL" id="GBP08791.1"/>
    </source>
</evidence>
<sequence length="223" mass="25551">MWFLKNLNAVREPVTQSLKDAFIGEDMVQRRCTLSQQPCTSPQFLLFLPRDRPSPLDPFSLVCYCVCSLPLGRVPECRAPRMYEWFKDKRVHRRVHPPRTYGLRDRLRNCADALGRNSVEQGQGQARGVFRTEFMRPKQIEDINLKPSMLDRCDSLAVKDDYTREKINSSGLAQRQRDATSTDGTRSMQAPRPRPAPPLSPTVGTRINKQTFEANSESKVPRS</sequence>
<feature type="region of interest" description="Disordered" evidence="1">
    <location>
        <begin position="167"/>
        <end position="223"/>
    </location>
</feature>
<keyword evidence="3" id="KW-1185">Reference proteome</keyword>
<organism evidence="2 3">
    <name type="scientific">Eumeta variegata</name>
    <name type="common">Bagworm moth</name>
    <name type="synonym">Eumeta japonica</name>
    <dbReference type="NCBI Taxonomy" id="151549"/>
    <lineage>
        <taxon>Eukaryota</taxon>
        <taxon>Metazoa</taxon>
        <taxon>Ecdysozoa</taxon>
        <taxon>Arthropoda</taxon>
        <taxon>Hexapoda</taxon>
        <taxon>Insecta</taxon>
        <taxon>Pterygota</taxon>
        <taxon>Neoptera</taxon>
        <taxon>Endopterygota</taxon>
        <taxon>Lepidoptera</taxon>
        <taxon>Glossata</taxon>
        <taxon>Ditrysia</taxon>
        <taxon>Tineoidea</taxon>
        <taxon>Psychidae</taxon>
        <taxon>Oiketicinae</taxon>
        <taxon>Eumeta</taxon>
    </lineage>
</organism>
<dbReference type="EMBL" id="BGZK01000032">
    <property type="protein sequence ID" value="GBP08791.1"/>
    <property type="molecule type" value="Genomic_DNA"/>
</dbReference>